<dbReference type="AlphaFoldDB" id="B9RPG7"/>
<keyword evidence="1" id="KW-0812">Transmembrane</keyword>
<evidence type="ECO:0000313" key="2">
    <source>
        <dbReference type="EMBL" id="EEF46781.1"/>
    </source>
</evidence>
<proteinExistence type="predicted"/>
<feature type="transmembrane region" description="Helical" evidence="1">
    <location>
        <begin position="30"/>
        <end position="50"/>
    </location>
</feature>
<gene>
    <name evidence="2" type="ORF">RCOM_1371300</name>
</gene>
<protein>
    <submittedName>
        <fullName evidence="2">Uncharacterized protein</fullName>
    </submittedName>
</protein>
<keyword evidence="1" id="KW-0472">Membrane</keyword>
<sequence length="65" mass="7346">MFEYDTSGRAYFFFLLEALGLDLGLDSSSYWVFHFFLLSFSSEALAAIVATSSDMCPMIWNKALT</sequence>
<dbReference type="InParanoid" id="B9RPG7"/>
<keyword evidence="1" id="KW-1133">Transmembrane helix</keyword>
<reference evidence="3" key="1">
    <citation type="journal article" date="2010" name="Nat. Biotechnol.">
        <title>Draft genome sequence of the oilseed species Ricinus communis.</title>
        <authorList>
            <person name="Chan A.P."/>
            <person name="Crabtree J."/>
            <person name="Zhao Q."/>
            <person name="Lorenzi H."/>
            <person name="Orvis J."/>
            <person name="Puiu D."/>
            <person name="Melake-Berhan A."/>
            <person name="Jones K.M."/>
            <person name="Redman J."/>
            <person name="Chen G."/>
            <person name="Cahoon E.B."/>
            <person name="Gedil M."/>
            <person name="Stanke M."/>
            <person name="Haas B.J."/>
            <person name="Wortman J.R."/>
            <person name="Fraser-Liggett C.M."/>
            <person name="Ravel J."/>
            <person name="Rabinowicz P.D."/>
        </authorList>
    </citation>
    <scope>NUCLEOTIDE SEQUENCE [LARGE SCALE GENOMIC DNA]</scope>
    <source>
        <strain evidence="3">cv. Hale</strain>
    </source>
</reference>
<organism evidence="2 3">
    <name type="scientific">Ricinus communis</name>
    <name type="common">Castor bean</name>
    <dbReference type="NCBI Taxonomy" id="3988"/>
    <lineage>
        <taxon>Eukaryota</taxon>
        <taxon>Viridiplantae</taxon>
        <taxon>Streptophyta</taxon>
        <taxon>Embryophyta</taxon>
        <taxon>Tracheophyta</taxon>
        <taxon>Spermatophyta</taxon>
        <taxon>Magnoliopsida</taxon>
        <taxon>eudicotyledons</taxon>
        <taxon>Gunneridae</taxon>
        <taxon>Pentapetalae</taxon>
        <taxon>rosids</taxon>
        <taxon>fabids</taxon>
        <taxon>Malpighiales</taxon>
        <taxon>Euphorbiaceae</taxon>
        <taxon>Acalyphoideae</taxon>
        <taxon>Acalypheae</taxon>
        <taxon>Ricinus</taxon>
    </lineage>
</organism>
<keyword evidence="3" id="KW-1185">Reference proteome</keyword>
<evidence type="ECO:0000256" key="1">
    <source>
        <dbReference type="SAM" id="Phobius"/>
    </source>
</evidence>
<name>B9RPG7_RICCO</name>
<dbReference type="EMBL" id="EQ973793">
    <property type="protein sequence ID" value="EEF46781.1"/>
    <property type="molecule type" value="Genomic_DNA"/>
</dbReference>
<evidence type="ECO:0000313" key="3">
    <source>
        <dbReference type="Proteomes" id="UP000008311"/>
    </source>
</evidence>
<accession>B9RPG7</accession>
<dbReference type="Proteomes" id="UP000008311">
    <property type="component" value="Unassembled WGS sequence"/>
</dbReference>